<accession>A0AAU7PHG2</accession>
<protein>
    <submittedName>
        <fullName evidence="1">Uncharacterized protein</fullName>
    </submittedName>
</protein>
<gene>
    <name evidence="1" type="ORF">SURPRISE13_093</name>
</gene>
<sequence length="171" mass="18192">MLENMLLGHAPAATSNKYADFVTWAAAYTLILPTYTTGSTPYGSTAANSPRSRMVVPATWTPGVSWGSSSGALWGFYGNQMLGAIIHAFPDSTTASENAASGRTVVFTHRYTNGAGNQGAFTRNGYSTVAKTGAGNFAMDEFIYYDKAQDKVMRLSPYSNTAPAEFVVPTS</sequence>
<evidence type="ECO:0000313" key="1">
    <source>
        <dbReference type="EMBL" id="XBS47674.1"/>
    </source>
</evidence>
<proteinExistence type="predicted"/>
<reference evidence="1" key="1">
    <citation type="submission" date="2024-05" db="EMBL/GenBank/DDBJ databases">
        <title>Isolation and characterization of the novel Burkholderia jumbo bacteriophage Surprise13.</title>
        <authorList>
            <person name="Supina B.S.I."/>
            <person name="Dennis J."/>
        </authorList>
    </citation>
    <scope>NUCLEOTIDE SEQUENCE</scope>
</reference>
<dbReference type="EMBL" id="PP856017">
    <property type="protein sequence ID" value="XBS47674.1"/>
    <property type="molecule type" value="Genomic_DNA"/>
</dbReference>
<name>A0AAU7PHG2_9VIRU</name>
<organism evidence="1">
    <name type="scientific">Burkholderia phage vB_BgluM-SURPRISE13</name>
    <dbReference type="NCBI Taxonomy" id="3159457"/>
    <lineage>
        <taxon>Viruses</taxon>
    </lineage>
</organism>